<proteinExistence type="predicted"/>
<dbReference type="Pfam" id="PF00144">
    <property type="entry name" value="Beta-lactamase"/>
    <property type="match status" value="1"/>
</dbReference>
<dbReference type="PANTHER" id="PTHR46825">
    <property type="entry name" value="D-ALANYL-D-ALANINE-CARBOXYPEPTIDASE/ENDOPEPTIDASE AMPH"/>
    <property type="match status" value="1"/>
</dbReference>
<dbReference type="InterPro" id="IPR050491">
    <property type="entry name" value="AmpC-like"/>
</dbReference>
<feature type="signal peptide" evidence="1">
    <location>
        <begin position="1"/>
        <end position="34"/>
    </location>
</feature>
<feature type="chain" id="PRO_5015174365" description="Beta-lactamase-related domain-containing protein" evidence="1">
    <location>
        <begin position="35"/>
        <end position="555"/>
    </location>
</feature>
<dbReference type="OrthoDB" id="9799367at2"/>
<accession>A0A2P1PVA7</accession>
<name>A0A2P1PVA7_9GAMM</name>
<dbReference type="RefSeq" id="WP_106892698.1">
    <property type="nucleotide sequence ID" value="NZ_CP027860.1"/>
</dbReference>
<dbReference type="EMBL" id="CP027860">
    <property type="protein sequence ID" value="AVP98779.1"/>
    <property type="molecule type" value="Genomic_DNA"/>
</dbReference>
<dbReference type="AlphaFoldDB" id="A0A2P1PVA7"/>
<organism evidence="3 4">
    <name type="scientific">Ahniella affigens</name>
    <dbReference type="NCBI Taxonomy" id="2021234"/>
    <lineage>
        <taxon>Bacteria</taxon>
        <taxon>Pseudomonadati</taxon>
        <taxon>Pseudomonadota</taxon>
        <taxon>Gammaproteobacteria</taxon>
        <taxon>Lysobacterales</taxon>
        <taxon>Rhodanobacteraceae</taxon>
        <taxon>Ahniella</taxon>
    </lineage>
</organism>
<reference evidence="3 4" key="1">
    <citation type="submission" date="2018-03" db="EMBL/GenBank/DDBJ databases">
        <title>Ahniella affigens gen. nov., sp. nov., a gammaproteobacterium isolated from sandy soil near a stream.</title>
        <authorList>
            <person name="Ko Y."/>
            <person name="Kim J.-H."/>
        </authorList>
    </citation>
    <scope>NUCLEOTIDE SEQUENCE [LARGE SCALE GENOMIC DNA]</scope>
    <source>
        <strain evidence="3 4">D13</strain>
    </source>
</reference>
<dbReference type="SUPFAM" id="SSF56601">
    <property type="entry name" value="beta-lactamase/transpeptidase-like"/>
    <property type="match status" value="1"/>
</dbReference>
<dbReference type="InterPro" id="IPR012338">
    <property type="entry name" value="Beta-lactam/transpept-like"/>
</dbReference>
<dbReference type="InterPro" id="IPR001466">
    <property type="entry name" value="Beta-lactam-related"/>
</dbReference>
<feature type="domain" description="Beta-lactamase-related" evidence="2">
    <location>
        <begin position="76"/>
        <end position="422"/>
    </location>
</feature>
<dbReference type="KEGG" id="xba:C7S18_17025"/>
<evidence type="ECO:0000256" key="1">
    <source>
        <dbReference type="SAM" id="SignalP"/>
    </source>
</evidence>
<dbReference type="PANTHER" id="PTHR46825:SF9">
    <property type="entry name" value="BETA-LACTAMASE-RELATED DOMAIN-CONTAINING PROTEIN"/>
    <property type="match status" value="1"/>
</dbReference>
<gene>
    <name evidence="3" type="ORF">C7S18_17025</name>
</gene>
<dbReference type="Proteomes" id="UP000241074">
    <property type="component" value="Chromosome"/>
</dbReference>
<sequence>MNQTTPMTHHQQIARRVLMLPATLTIALALSACAPDQAGSDQVKDINVNVAAAADEKYRTLAPNAGGLKPATRAEIDQEVADYMAENNMMGCAIGITRDHQIAYLQGYGKADKATNRAFTVATPSAIGSISKTLTALGVMALAEDGELFLDQPILQQMDLLPSQMPVGWGNPTVRQVLANVGGFENVMHWHVPTFSDEAGINAFYQIIDSPGLQPRLVYESYRHEAANWSIAKLNKPNYSNVGFTLLGALIDQRTKKPHFPASMRGYERYVWHRVGRGHIASANPTLITAALGTHFRNQDIKNLAHGYHPDGSLLDLNGWGWEGPSGGWVMTIGDLSRLILILQSDAVIPKTKIDTEMRQNFGAYPTGINAKAGLGLELALDGKWFGKGGGIRGYVADVQIWPRANTAATYTWGIAHMCNQGTSERGLSKRLRDLLISLEDGTGFGNTPVEPGALETTNDLATTYEPLIRRMAAQYLANAASPEQAWLLAKRDLSRDPTGALIARHLEAGDVDAALALLPRWQGAKTSAAAVEAQRLLNEAEARRREQATISTVH</sequence>
<reference evidence="3 4" key="2">
    <citation type="submission" date="2018-03" db="EMBL/GenBank/DDBJ databases">
        <authorList>
            <person name="Keele B.F."/>
        </authorList>
    </citation>
    <scope>NUCLEOTIDE SEQUENCE [LARGE SCALE GENOMIC DNA]</scope>
    <source>
        <strain evidence="3 4">D13</strain>
    </source>
</reference>
<protein>
    <recommendedName>
        <fullName evidence="2">Beta-lactamase-related domain-containing protein</fullName>
    </recommendedName>
</protein>
<evidence type="ECO:0000313" key="4">
    <source>
        <dbReference type="Proteomes" id="UP000241074"/>
    </source>
</evidence>
<dbReference type="Gene3D" id="3.40.710.10">
    <property type="entry name" value="DD-peptidase/beta-lactamase superfamily"/>
    <property type="match status" value="1"/>
</dbReference>
<keyword evidence="4" id="KW-1185">Reference proteome</keyword>
<keyword evidence="1" id="KW-0732">Signal</keyword>
<evidence type="ECO:0000313" key="3">
    <source>
        <dbReference type="EMBL" id="AVP98779.1"/>
    </source>
</evidence>
<evidence type="ECO:0000259" key="2">
    <source>
        <dbReference type="Pfam" id="PF00144"/>
    </source>
</evidence>